<dbReference type="HOGENOM" id="CLU_093136_0_0_0"/>
<proteinExistence type="predicted"/>
<dbReference type="RefSeq" id="WP_012376549.1">
    <property type="nucleotide sequence ID" value="NC_010571.1"/>
</dbReference>
<keyword evidence="1" id="KW-0472">Membrane</keyword>
<dbReference type="STRING" id="452637.Oter_3745"/>
<dbReference type="KEGG" id="ote:Oter_3745"/>
<gene>
    <name evidence="1" type="ordered locus">Oter_3745</name>
</gene>
<name>B1ZYC2_OPITP</name>
<dbReference type="Pfam" id="PF13689">
    <property type="entry name" value="DUF4154"/>
    <property type="match status" value="1"/>
</dbReference>
<dbReference type="AlphaFoldDB" id="B1ZYC2"/>
<organism evidence="1 2">
    <name type="scientific">Opitutus terrae (strain DSM 11246 / JCM 15787 / PB90-1)</name>
    <dbReference type="NCBI Taxonomy" id="452637"/>
    <lineage>
        <taxon>Bacteria</taxon>
        <taxon>Pseudomonadati</taxon>
        <taxon>Verrucomicrobiota</taxon>
        <taxon>Opitutia</taxon>
        <taxon>Opitutales</taxon>
        <taxon>Opitutaceae</taxon>
        <taxon>Opitutus</taxon>
    </lineage>
</organism>
<sequence>MASISALPRPGLPLLCGLIFRILASLCGSVLLGRGQVAAAVEAPPEFQVKAVFLSNFARFVEWPRDVAAQADEVVIGVLGADPFGLYLDEVLRGQKVNGHALVVKRYGSVAEIDRCHVLFMSGSEGERAEPILQALRTRPILTVCDTNAFARHGAMIHLVMDQQRVRLRINLDAARQAGLVISSKLLRTAEIVTDSEGMR</sequence>
<keyword evidence="2" id="KW-1185">Reference proteome</keyword>
<evidence type="ECO:0000313" key="2">
    <source>
        <dbReference type="Proteomes" id="UP000007013"/>
    </source>
</evidence>
<keyword evidence="1" id="KW-0812">Transmembrane</keyword>
<dbReference type="EMBL" id="CP001032">
    <property type="protein sequence ID" value="ACB77020.1"/>
    <property type="molecule type" value="Genomic_DNA"/>
</dbReference>
<reference evidence="1 2" key="1">
    <citation type="journal article" date="2011" name="J. Bacteriol.">
        <title>Genome sequence of the verrucomicrobium Opitutus terrae PB90-1, an abundant inhabitant of rice paddy soil ecosystems.</title>
        <authorList>
            <person name="van Passel M.W."/>
            <person name="Kant R."/>
            <person name="Palva A."/>
            <person name="Copeland A."/>
            <person name="Lucas S."/>
            <person name="Lapidus A."/>
            <person name="Glavina del Rio T."/>
            <person name="Pitluck S."/>
            <person name="Goltsman E."/>
            <person name="Clum A."/>
            <person name="Sun H."/>
            <person name="Schmutz J."/>
            <person name="Larimer F.W."/>
            <person name="Land M.L."/>
            <person name="Hauser L."/>
            <person name="Kyrpides N."/>
            <person name="Mikhailova N."/>
            <person name="Richardson P.P."/>
            <person name="Janssen P.H."/>
            <person name="de Vos W.M."/>
            <person name="Smidt H."/>
        </authorList>
    </citation>
    <scope>NUCLEOTIDE SEQUENCE [LARGE SCALE GENOMIC DNA]</scope>
    <source>
        <strain evidence="2">DSM 11246 / JCM 15787 / PB90-1</strain>
    </source>
</reference>
<dbReference type="Proteomes" id="UP000007013">
    <property type="component" value="Chromosome"/>
</dbReference>
<dbReference type="OrthoDB" id="277577at2"/>
<evidence type="ECO:0000313" key="1">
    <source>
        <dbReference type="EMBL" id="ACB77020.1"/>
    </source>
</evidence>
<dbReference type="eggNOG" id="ENOG5032YBM">
    <property type="taxonomic scope" value="Bacteria"/>
</dbReference>
<protein>
    <submittedName>
        <fullName evidence="1">Putative transmembrane protein</fullName>
    </submittedName>
</protein>
<accession>B1ZYC2</accession>
<dbReference type="InterPro" id="IPR025293">
    <property type="entry name" value="YfiR/HmsC-like"/>
</dbReference>